<dbReference type="SUPFAM" id="SSF52540">
    <property type="entry name" value="P-loop containing nucleoside triphosphate hydrolases"/>
    <property type="match status" value="1"/>
</dbReference>
<dbReference type="KEGG" id="rch:RUM_18450"/>
<evidence type="ECO:0000313" key="4">
    <source>
        <dbReference type="Proteomes" id="UP000007054"/>
    </source>
</evidence>
<dbReference type="PATRIC" id="fig|213810.4.peg.1742"/>
<name>D4LE52_RUMC1</name>
<dbReference type="PANTHER" id="PTHR42850:SF7">
    <property type="entry name" value="BIS(5'-NUCLEOSYL)-TETRAPHOSPHATASE PRPE [ASYMMETRICAL]"/>
    <property type="match status" value="1"/>
</dbReference>
<feature type="domain" description="Calcineurin-like phosphoesterase" evidence="1">
    <location>
        <begin position="181"/>
        <end position="369"/>
    </location>
</feature>
<dbReference type="InterPro" id="IPR024028">
    <property type="entry name" value="PNKP_bac"/>
</dbReference>
<dbReference type="SUPFAM" id="SSF56091">
    <property type="entry name" value="DNA ligase/mRNA capping enzyme, catalytic domain"/>
    <property type="match status" value="1"/>
</dbReference>
<dbReference type="Gene3D" id="3.40.50.300">
    <property type="entry name" value="P-loop containing nucleotide triphosphate hydrolases"/>
    <property type="match status" value="1"/>
</dbReference>
<dbReference type="InterPro" id="IPR004843">
    <property type="entry name" value="Calcineurin-like_PHP"/>
</dbReference>
<dbReference type="Pfam" id="PF16542">
    <property type="entry name" value="PNKP_ligase"/>
    <property type="match status" value="1"/>
</dbReference>
<feature type="domain" description="Polynucleotide kinase-phosphatase ligase" evidence="2">
    <location>
        <begin position="459"/>
        <end position="850"/>
    </location>
</feature>
<dbReference type="InterPro" id="IPR050126">
    <property type="entry name" value="Ap4A_hydrolase"/>
</dbReference>
<dbReference type="Gene3D" id="3.60.21.10">
    <property type="match status" value="1"/>
</dbReference>
<keyword evidence="3" id="KW-0418">Kinase</keyword>
<dbReference type="CDD" id="cd07423">
    <property type="entry name" value="MPP_Prp_like"/>
    <property type="match status" value="1"/>
</dbReference>
<organism evidence="3 4">
    <name type="scientific">Ruminococcus champanellensis (strain DSM 18848 / JCM 17042 / KCTC 15320 / 18P13)</name>
    <dbReference type="NCBI Taxonomy" id="213810"/>
    <lineage>
        <taxon>Bacteria</taxon>
        <taxon>Bacillati</taxon>
        <taxon>Bacillota</taxon>
        <taxon>Clostridia</taxon>
        <taxon>Eubacteriales</taxon>
        <taxon>Oscillospiraceae</taxon>
        <taxon>Ruminococcus</taxon>
    </lineage>
</organism>
<dbReference type="Proteomes" id="UP000007054">
    <property type="component" value="Chromosome"/>
</dbReference>
<dbReference type="STRING" id="213810.RUM_18450"/>
<dbReference type="InterPro" id="IPR032380">
    <property type="entry name" value="PNKP_ligase_dom"/>
</dbReference>
<evidence type="ECO:0000259" key="2">
    <source>
        <dbReference type="Pfam" id="PF16542"/>
    </source>
</evidence>
<keyword evidence="3" id="KW-0378">Hydrolase</keyword>
<dbReference type="InterPro" id="IPR029052">
    <property type="entry name" value="Metallo-depent_PP-like"/>
</dbReference>
<dbReference type="BioCyc" id="RCHA213810:RUM_RS08950-MONOMER"/>
<dbReference type="InterPro" id="IPR041780">
    <property type="entry name" value="MPP_PrpE-like"/>
</dbReference>
<dbReference type="NCBIfam" id="TIGR04075">
    <property type="entry name" value="bacter_Pnkp"/>
    <property type="match status" value="1"/>
</dbReference>
<keyword evidence="4" id="KW-1185">Reference proteome</keyword>
<evidence type="ECO:0000259" key="1">
    <source>
        <dbReference type="Pfam" id="PF00149"/>
    </source>
</evidence>
<evidence type="ECO:0000313" key="3">
    <source>
        <dbReference type="EMBL" id="CBL17897.1"/>
    </source>
</evidence>
<dbReference type="AlphaFoldDB" id="D4LE52"/>
<dbReference type="InterPro" id="IPR027417">
    <property type="entry name" value="P-loop_NTPase"/>
</dbReference>
<reference evidence="3" key="2">
    <citation type="submission" date="2010-03" db="EMBL/GenBank/DDBJ databases">
        <authorList>
            <person name="Pajon A."/>
        </authorList>
    </citation>
    <scope>NUCLEOTIDE SEQUENCE</scope>
    <source>
        <strain evidence="3">Type strain: 18P13</strain>
    </source>
</reference>
<dbReference type="GO" id="GO:0016301">
    <property type="term" value="F:kinase activity"/>
    <property type="evidence" value="ECO:0007669"/>
    <property type="project" value="UniProtKB-KW"/>
</dbReference>
<dbReference type="GeneID" id="83156521"/>
<reference evidence="3" key="1">
    <citation type="submission" date="2010-03" db="EMBL/GenBank/DDBJ databases">
        <title>The genome sequence of Ruminococcus sp. 18P13.</title>
        <authorList>
            <consortium name="metaHIT consortium -- http://www.metahit.eu/"/>
            <person name="Pajon A."/>
            <person name="Turner K."/>
            <person name="Parkhill J."/>
            <person name="Bernalier A."/>
        </authorList>
    </citation>
    <scope>NUCLEOTIDE SEQUENCE [LARGE SCALE GENOMIC DNA]</scope>
    <source>
        <strain evidence="3">Type strain: 18P13</strain>
    </source>
</reference>
<dbReference type="GO" id="GO:0004722">
    <property type="term" value="F:protein serine/threonine phosphatase activity"/>
    <property type="evidence" value="ECO:0007669"/>
    <property type="project" value="UniProtKB-EC"/>
</dbReference>
<dbReference type="Gene3D" id="3.30.470.30">
    <property type="entry name" value="DNA ligase/mRNA capping enzyme"/>
    <property type="match status" value="2"/>
</dbReference>
<gene>
    <name evidence="3" type="ordered locus">RUM_18450</name>
</gene>
<dbReference type="GO" id="GO:0005737">
    <property type="term" value="C:cytoplasm"/>
    <property type="evidence" value="ECO:0007669"/>
    <property type="project" value="TreeGrafter"/>
</dbReference>
<dbReference type="Pfam" id="PF13671">
    <property type="entry name" value="AAA_33"/>
    <property type="match status" value="1"/>
</dbReference>
<dbReference type="Pfam" id="PF00149">
    <property type="entry name" value="Metallophos"/>
    <property type="match status" value="1"/>
</dbReference>
<accession>D4LE52</accession>
<dbReference type="EC" id="3.1.3.16" evidence="3"/>
<sequence>MRIEIPEFALVALVGATSSGKSTFAAKHFLPTEVLSSDVCRGIVSDDCNDQSATEDAFDLLYYAAQKRLSRMKTTVIDATNVQQSARKRILSLAREQHVHSVAIVLNQPEKTLLERNAADPGRGYPERVIRQHVQQLRKSIRSLKKEGFRFVYVLDSQEAIDQAEVIRTKLWNNKKELHGPFDIIGDVHGCLAELKLLLDQLGYVPDPDGIYVHPQGRMAAFLGDLCDRGAENTGVLRLVMGMVSKGTALAVPGNHDVKLLKYLQGRRVQLNHGLEITVAQLDGESDAFRSQVQQFLEGLVSHYVLDEGKLVIAHAGIKEKYIGRGSGRIRDFCLYGDVNGETDAYGLPVRGNWAADYRGKALVVYGHVPGEWVRWENHTCCIDTGCVFGGMLTALRYPEQETISVPALQQYAKPLRALQPEPVEPGTDTLMVQDVQGRMQLTTGLIPSIVIGEAQAAAALEAMSRYAADPKWLIYLPPTMSPCKTSQLPEYLEHPLEAFSYYREHGIRQVICEKKHMGSRAVVVLCRNAETASRRFGVEDGTRGIIYTRTGRRFFEDVQMEQAVLDRLDAVLMKTGFWKDFATDWVCLDTELMPWSEKAQTLLQRQYAPVGVAGRNGLAAAVDALEQTCCRQNHAFRVDPQTSGQNADPRALLEQYREKQDALCRYTTAYREYCWQVNSVEDLKIAPFHLLACEGHVFSDRTNLWHMETLKQYCTGVDPIFIATDYLQVDTEDPDSIQAGVDWWVALTGSGGEGMVVKPEPFTAMQEHTLLQPAVKCRGAEYLRIIYGPEYRTPAHLERLKKRSLSRKRSLALREFALGMESLNRFVAKEPLHQVHACVFGVLALESEPVDPRL</sequence>
<dbReference type="PANTHER" id="PTHR42850">
    <property type="entry name" value="METALLOPHOSPHOESTERASE"/>
    <property type="match status" value="1"/>
</dbReference>
<dbReference type="RefSeq" id="WP_015558803.1">
    <property type="nucleotide sequence ID" value="NC_021039.1"/>
</dbReference>
<dbReference type="SUPFAM" id="SSF56300">
    <property type="entry name" value="Metallo-dependent phosphatases"/>
    <property type="match status" value="1"/>
</dbReference>
<protein>
    <submittedName>
        <fullName evidence="3">Polynucleotide 3'-phosphatase/polynucleotide 5'-hydroxyl-kinase/polynucleotide 2',3'-cyclic phosphate phosphodiesterase</fullName>
        <ecNumber evidence="3">3.1.3.16</ecNumber>
    </submittedName>
</protein>
<keyword evidence="3" id="KW-0808">Transferase</keyword>
<proteinExistence type="predicted"/>
<dbReference type="EMBL" id="FP929052">
    <property type="protein sequence ID" value="CBL17897.1"/>
    <property type="molecule type" value="Genomic_DNA"/>
</dbReference>
<dbReference type="HOGENOM" id="CLU_016728_0_0_9"/>